<proteinExistence type="predicted"/>
<sequence length="69" mass="7576">MAIAFQFASNKSACTFQYWLHDCSLRGIFLCPTVATACSQLNVSSNYISTAARHRLVVLPAQGKFSFGQ</sequence>
<evidence type="ECO:0000313" key="2">
    <source>
        <dbReference type="Proteomes" id="UP000694892"/>
    </source>
</evidence>
<protein>
    <submittedName>
        <fullName evidence="1">Uncharacterized protein</fullName>
    </submittedName>
</protein>
<name>A0A974D500_XENLA</name>
<dbReference type="AlphaFoldDB" id="A0A974D500"/>
<accession>A0A974D500</accession>
<dbReference type="EMBL" id="CM004472">
    <property type="protein sequence ID" value="OCT84760.1"/>
    <property type="molecule type" value="Genomic_DNA"/>
</dbReference>
<gene>
    <name evidence="1" type="ORF">XELAEV_18022916mg</name>
</gene>
<dbReference type="Proteomes" id="UP000694892">
    <property type="component" value="Chromosome 4L"/>
</dbReference>
<organism evidence="1 2">
    <name type="scientific">Xenopus laevis</name>
    <name type="common">African clawed frog</name>
    <dbReference type="NCBI Taxonomy" id="8355"/>
    <lineage>
        <taxon>Eukaryota</taxon>
        <taxon>Metazoa</taxon>
        <taxon>Chordata</taxon>
        <taxon>Craniata</taxon>
        <taxon>Vertebrata</taxon>
        <taxon>Euteleostomi</taxon>
        <taxon>Amphibia</taxon>
        <taxon>Batrachia</taxon>
        <taxon>Anura</taxon>
        <taxon>Pipoidea</taxon>
        <taxon>Pipidae</taxon>
        <taxon>Xenopodinae</taxon>
        <taxon>Xenopus</taxon>
        <taxon>Xenopus</taxon>
    </lineage>
</organism>
<evidence type="ECO:0000313" key="1">
    <source>
        <dbReference type="EMBL" id="OCT84760.1"/>
    </source>
</evidence>
<reference evidence="2" key="1">
    <citation type="journal article" date="2016" name="Nature">
        <title>Genome evolution in the allotetraploid frog Xenopus laevis.</title>
        <authorList>
            <person name="Session A.M."/>
            <person name="Uno Y."/>
            <person name="Kwon T."/>
            <person name="Chapman J.A."/>
            <person name="Toyoda A."/>
            <person name="Takahashi S."/>
            <person name="Fukui A."/>
            <person name="Hikosaka A."/>
            <person name="Suzuki A."/>
            <person name="Kondo M."/>
            <person name="van Heeringen S.J."/>
            <person name="Quigley I."/>
            <person name="Heinz S."/>
            <person name="Ogino H."/>
            <person name="Ochi H."/>
            <person name="Hellsten U."/>
            <person name="Lyons J.B."/>
            <person name="Simakov O."/>
            <person name="Putnam N."/>
            <person name="Stites J."/>
            <person name="Kuroki Y."/>
            <person name="Tanaka T."/>
            <person name="Michiue T."/>
            <person name="Watanabe M."/>
            <person name="Bogdanovic O."/>
            <person name="Lister R."/>
            <person name="Georgiou G."/>
            <person name="Paranjpe S.S."/>
            <person name="van Kruijsbergen I."/>
            <person name="Shu S."/>
            <person name="Carlson J."/>
            <person name="Kinoshita T."/>
            <person name="Ohta Y."/>
            <person name="Mawaribuchi S."/>
            <person name="Jenkins J."/>
            <person name="Grimwood J."/>
            <person name="Schmutz J."/>
            <person name="Mitros T."/>
            <person name="Mozaffari S.V."/>
            <person name="Suzuki Y."/>
            <person name="Haramoto Y."/>
            <person name="Yamamoto T.S."/>
            <person name="Takagi C."/>
            <person name="Heald R."/>
            <person name="Miller K."/>
            <person name="Haudenschild C."/>
            <person name="Kitzman J."/>
            <person name="Nakayama T."/>
            <person name="Izutsu Y."/>
            <person name="Robert J."/>
            <person name="Fortriede J."/>
            <person name="Burns K."/>
            <person name="Lotay V."/>
            <person name="Karimi K."/>
            <person name="Yasuoka Y."/>
            <person name="Dichmann D.S."/>
            <person name="Flajnik M.F."/>
            <person name="Houston D.W."/>
            <person name="Shendure J."/>
            <person name="DuPasquier L."/>
            <person name="Vize P.D."/>
            <person name="Zorn A.M."/>
            <person name="Ito M."/>
            <person name="Marcotte E.M."/>
            <person name="Wallingford J.B."/>
            <person name="Ito Y."/>
            <person name="Asashima M."/>
            <person name="Ueno N."/>
            <person name="Matsuda Y."/>
            <person name="Veenstra G.J."/>
            <person name="Fujiyama A."/>
            <person name="Harland R.M."/>
            <person name="Taira M."/>
            <person name="Rokhsar D.S."/>
        </authorList>
    </citation>
    <scope>NUCLEOTIDE SEQUENCE [LARGE SCALE GENOMIC DNA]</scope>
    <source>
        <strain evidence="2">J</strain>
    </source>
</reference>